<reference evidence="2 3" key="1">
    <citation type="journal article" date="2011" name="J. Bacteriol.">
        <title>Genome sequence of the algicidal bacterium Kordia algicida OT-1.</title>
        <authorList>
            <person name="Lee H.S."/>
            <person name="Kang S.G."/>
            <person name="Kwon K.K."/>
            <person name="Lee J.H."/>
            <person name="Kim S.J."/>
        </authorList>
    </citation>
    <scope>NUCLEOTIDE SEQUENCE [LARGE SCALE GENOMIC DNA]</scope>
    <source>
        <strain evidence="2 3">OT-1</strain>
    </source>
</reference>
<dbReference type="AlphaFoldDB" id="A9DLE9"/>
<dbReference type="EMBL" id="ABIB01000001">
    <property type="protein sequence ID" value="EDP98552.1"/>
    <property type="molecule type" value="Genomic_DNA"/>
</dbReference>
<organism evidence="2 3">
    <name type="scientific">Kordia algicida OT-1</name>
    <dbReference type="NCBI Taxonomy" id="391587"/>
    <lineage>
        <taxon>Bacteria</taxon>
        <taxon>Pseudomonadati</taxon>
        <taxon>Bacteroidota</taxon>
        <taxon>Flavobacteriia</taxon>
        <taxon>Flavobacteriales</taxon>
        <taxon>Flavobacteriaceae</taxon>
        <taxon>Kordia</taxon>
    </lineage>
</organism>
<evidence type="ECO:0000313" key="2">
    <source>
        <dbReference type="EMBL" id="EDP98552.1"/>
    </source>
</evidence>
<accession>A9DLE9</accession>
<dbReference type="OrthoDB" id="1347235at2"/>
<keyword evidence="1" id="KW-0732">Signal</keyword>
<evidence type="ECO:0000313" key="3">
    <source>
        <dbReference type="Proteomes" id="UP000002945"/>
    </source>
</evidence>
<comment type="caution">
    <text evidence="2">The sequence shown here is derived from an EMBL/GenBank/DDBJ whole genome shotgun (WGS) entry which is preliminary data.</text>
</comment>
<dbReference type="eggNOG" id="ENOG50331VZ">
    <property type="taxonomic scope" value="Bacteria"/>
</dbReference>
<dbReference type="Proteomes" id="UP000002945">
    <property type="component" value="Unassembled WGS sequence"/>
</dbReference>
<sequence length="263" mass="31023">MSVKKIFALILLFSFGINACFAQFSTKIKEILDRKNFSEFENFYKNELLNESSPRIYTFMLRDITHHTQEGIFVFEKYETDPKNPSIASVTTYRVRLLTYQQNIIFYELSKKLNKRIGGNWEPYYDIIAHYKNYTAYREFQHDFKNIFQTNLNEKELFELRYIYGEKCSIVGIDPIEKTKMKAWVKKGNKTKIRNWLTATNTEKQLYAFEGLLQLKKAGISLTKQEEKMMNFVANKNGMVQTCAGCSYTTEGIQEVIHRIQSE</sequence>
<name>A9DLE9_9FLAO</name>
<keyword evidence="3" id="KW-1185">Reference proteome</keyword>
<evidence type="ECO:0000256" key="1">
    <source>
        <dbReference type="SAM" id="SignalP"/>
    </source>
</evidence>
<gene>
    <name evidence="2" type="ORF">KAOT1_15082</name>
</gene>
<feature type="signal peptide" evidence="1">
    <location>
        <begin position="1"/>
        <end position="19"/>
    </location>
</feature>
<feature type="chain" id="PRO_5002734661" evidence="1">
    <location>
        <begin position="20"/>
        <end position="263"/>
    </location>
</feature>
<protein>
    <submittedName>
        <fullName evidence="2">Uncharacterized protein</fullName>
    </submittedName>
</protein>
<proteinExistence type="predicted"/>
<dbReference type="HOGENOM" id="CLU_1056822_0_0_10"/>
<dbReference type="STRING" id="391587.KAOT1_15082"/>
<dbReference type="RefSeq" id="WP_007095563.1">
    <property type="nucleotide sequence ID" value="NZ_DS544873.1"/>
</dbReference>